<evidence type="ECO:0000313" key="7">
    <source>
        <dbReference type="EMBL" id="CAL5225313.1"/>
    </source>
</evidence>
<feature type="region of interest" description="Disordered" evidence="5">
    <location>
        <begin position="347"/>
        <end position="368"/>
    </location>
</feature>
<dbReference type="InterPro" id="IPR051169">
    <property type="entry name" value="NADH-Q_oxidoreductase"/>
</dbReference>
<comment type="cofactor">
    <cofactor evidence="1">
        <name>FAD</name>
        <dbReference type="ChEBI" id="CHEBI:57692"/>
    </cofactor>
</comment>
<dbReference type="InterPro" id="IPR036188">
    <property type="entry name" value="FAD/NAD-bd_sf"/>
</dbReference>
<dbReference type="PANTHER" id="PTHR42913">
    <property type="entry name" value="APOPTOSIS-INDUCING FACTOR 1"/>
    <property type="match status" value="1"/>
</dbReference>
<keyword evidence="3" id="KW-0274">FAD</keyword>
<dbReference type="EMBL" id="CAXHTA020000012">
    <property type="protein sequence ID" value="CAL5225313.1"/>
    <property type="molecule type" value="Genomic_DNA"/>
</dbReference>
<proteinExistence type="predicted"/>
<feature type="domain" description="FAD/NAD(P)-binding" evidence="6">
    <location>
        <begin position="77"/>
        <end position="416"/>
    </location>
</feature>
<keyword evidence="2" id="KW-0285">Flavoprotein</keyword>
<dbReference type="InterPro" id="IPR023753">
    <property type="entry name" value="FAD/NAD-binding_dom"/>
</dbReference>
<dbReference type="Proteomes" id="UP001497392">
    <property type="component" value="Unassembled WGS sequence"/>
</dbReference>
<dbReference type="PRINTS" id="PR00368">
    <property type="entry name" value="FADPNR"/>
</dbReference>
<dbReference type="PRINTS" id="PR00411">
    <property type="entry name" value="PNDRDTASEI"/>
</dbReference>
<evidence type="ECO:0000256" key="1">
    <source>
        <dbReference type="ARBA" id="ARBA00001974"/>
    </source>
</evidence>
<feature type="region of interest" description="Disordered" evidence="5">
    <location>
        <begin position="23"/>
        <end position="43"/>
    </location>
</feature>
<dbReference type="SUPFAM" id="SSF51905">
    <property type="entry name" value="FAD/NAD(P)-binding domain"/>
    <property type="match status" value="2"/>
</dbReference>
<evidence type="ECO:0000256" key="2">
    <source>
        <dbReference type="ARBA" id="ARBA00022630"/>
    </source>
</evidence>
<evidence type="ECO:0000313" key="8">
    <source>
        <dbReference type="Proteomes" id="UP001497392"/>
    </source>
</evidence>
<sequence>MQRFWLRSGRLISGLHCSTFRASGTSVSGKGIRRGGPGGGSGRGGFRGSVFLTTAAASAAQSGPAMARGERLSVAPRICILGGGFGGLYTAVRLESLLWPQGSKPQVTLIDQSERFVFKPLLYELLNGGASPEEVAPFFTKLLAPYSTNFIQGSVQAVEEEEEHRSVTALSSGGRVVLSSGVAVEYDWLVLALGADSVFFGIEGVKEHCIPFCSYPDAMKVEAELRALEARPGTAEVLVVGTGYAGIELATTVAERLGSKGHVRMVTAGKEILEGCPAGQQEAARKSLQEQSVPVITEALVTRVGLTESQPASTSQPARKSITLKTPATDNQVLQADIVLWTAGSSPVSKEGVSESTPKLPFPHTEKGAVKTDPTLRVRDHPRVFALGDVSGSDSPDPSTSGNSLPATAQVAFQQADYVAWNLWACINKRPLLPFKYQHLGDMMSLGRSSGAVTLPIPVAPPLQQAANNVAFRSLLSLAGIQFGANNGQAVTVEGPLASALRRAAYWYRQPTAEQRLSVGASWLQQAATEGATLAQRVLSGQSSQSSRANRP</sequence>
<organism evidence="7 8">
    <name type="scientific">Coccomyxa viridis</name>
    <dbReference type="NCBI Taxonomy" id="1274662"/>
    <lineage>
        <taxon>Eukaryota</taxon>
        <taxon>Viridiplantae</taxon>
        <taxon>Chlorophyta</taxon>
        <taxon>core chlorophytes</taxon>
        <taxon>Trebouxiophyceae</taxon>
        <taxon>Trebouxiophyceae incertae sedis</taxon>
        <taxon>Coccomyxaceae</taxon>
        <taxon>Coccomyxa</taxon>
    </lineage>
</organism>
<evidence type="ECO:0000259" key="6">
    <source>
        <dbReference type="Pfam" id="PF07992"/>
    </source>
</evidence>
<protein>
    <submittedName>
        <fullName evidence="7">G8114 protein</fullName>
    </submittedName>
</protein>
<reference evidence="7 8" key="1">
    <citation type="submission" date="2024-06" db="EMBL/GenBank/DDBJ databases">
        <authorList>
            <person name="Kraege A."/>
            <person name="Thomma B."/>
        </authorList>
    </citation>
    <scope>NUCLEOTIDE SEQUENCE [LARGE SCALE GENOMIC DNA]</scope>
</reference>
<name>A0ABP1G4F1_9CHLO</name>
<gene>
    <name evidence="7" type="primary">g8114</name>
    <name evidence="7" type="ORF">VP750_LOCUS6972</name>
</gene>
<evidence type="ECO:0000256" key="4">
    <source>
        <dbReference type="ARBA" id="ARBA00023002"/>
    </source>
</evidence>
<dbReference type="Pfam" id="PF07992">
    <property type="entry name" value="Pyr_redox_2"/>
    <property type="match status" value="1"/>
</dbReference>
<feature type="compositionally biased region" description="Gly residues" evidence="5">
    <location>
        <begin position="34"/>
        <end position="43"/>
    </location>
</feature>
<keyword evidence="4" id="KW-0560">Oxidoreductase</keyword>
<evidence type="ECO:0000256" key="3">
    <source>
        <dbReference type="ARBA" id="ARBA00022827"/>
    </source>
</evidence>
<accession>A0ABP1G4F1</accession>
<dbReference type="PANTHER" id="PTHR42913:SF4">
    <property type="entry name" value="ALTERNATIVE NAD(P)H-UBIQUINONE OXIDOREDUCTASE C1, CHLOROPLASTIC_MITOCHONDRIAL"/>
    <property type="match status" value="1"/>
</dbReference>
<evidence type="ECO:0000256" key="5">
    <source>
        <dbReference type="SAM" id="MobiDB-lite"/>
    </source>
</evidence>
<keyword evidence="8" id="KW-1185">Reference proteome</keyword>
<comment type="caution">
    <text evidence="7">The sequence shown here is derived from an EMBL/GenBank/DDBJ whole genome shotgun (WGS) entry which is preliminary data.</text>
</comment>
<dbReference type="Gene3D" id="3.50.50.100">
    <property type="match status" value="1"/>
</dbReference>